<keyword evidence="7" id="KW-0472">Membrane</keyword>
<dbReference type="InterPro" id="IPR011527">
    <property type="entry name" value="ABC1_TM_dom"/>
</dbReference>
<dbReference type="PROSITE" id="PS50893">
    <property type="entry name" value="ABC_TRANSPORTER_2"/>
    <property type="match status" value="1"/>
</dbReference>
<evidence type="ECO:0000256" key="2">
    <source>
        <dbReference type="ARBA" id="ARBA00005417"/>
    </source>
</evidence>
<dbReference type="SUPFAM" id="SSF90123">
    <property type="entry name" value="ABC transporter transmembrane region"/>
    <property type="match status" value="1"/>
</dbReference>
<keyword evidence="6" id="KW-1133">Transmembrane helix</keyword>
<protein>
    <submittedName>
        <fullName evidence="8">ABC transporter ATP-binding protein</fullName>
    </submittedName>
</protein>
<keyword evidence="9" id="KW-1185">Reference proteome</keyword>
<dbReference type="AlphaFoldDB" id="A0A2K8NRL9"/>
<dbReference type="Proteomes" id="UP000232222">
    <property type="component" value="Chromosome"/>
</dbReference>
<dbReference type="SMART" id="SM00382">
    <property type="entry name" value="AAA"/>
    <property type="match status" value="1"/>
</dbReference>
<dbReference type="GO" id="GO:0005524">
    <property type="term" value="F:ATP binding"/>
    <property type="evidence" value="ECO:0007669"/>
    <property type="project" value="UniProtKB-KW"/>
</dbReference>
<dbReference type="Gene3D" id="3.40.50.300">
    <property type="entry name" value="P-loop containing nucleotide triphosphate hydrolases"/>
    <property type="match status" value="1"/>
</dbReference>
<evidence type="ECO:0000256" key="3">
    <source>
        <dbReference type="ARBA" id="ARBA00022692"/>
    </source>
</evidence>
<name>A0A2K8NRL9_9MOLU</name>
<dbReference type="InterPro" id="IPR003439">
    <property type="entry name" value="ABC_transporter-like_ATP-bd"/>
</dbReference>
<dbReference type="Pfam" id="PF00664">
    <property type="entry name" value="ABC_membrane"/>
    <property type="match status" value="1"/>
</dbReference>
<dbReference type="GO" id="GO:0016887">
    <property type="term" value="F:ATP hydrolysis activity"/>
    <property type="evidence" value="ECO:0007669"/>
    <property type="project" value="InterPro"/>
</dbReference>
<dbReference type="RefSeq" id="WP_100609367.1">
    <property type="nucleotide sequence ID" value="NZ_CP024962.1"/>
</dbReference>
<dbReference type="InterPro" id="IPR003593">
    <property type="entry name" value="AAA+_ATPase"/>
</dbReference>
<dbReference type="PANTHER" id="PTHR43394:SF1">
    <property type="entry name" value="ATP-BINDING CASSETTE SUB-FAMILY B MEMBER 10, MITOCHONDRIAL"/>
    <property type="match status" value="1"/>
</dbReference>
<dbReference type="InterPro" id="IPR036640">
    <property type="entry name" value="ABC1_TM_sf"/>
</dbReference>
<evidence type="ECO:0000256" key="1">
    <source>
        <dbReference type="ARBA" id="ARBA00004651"/>
    </source>
</evidence>
<dbReference type="Gene3D" id="1.20.1560.10">
    <property type="entry name" value="ABC transporter type 1, transmembrane domain"/>
    <property type="match status" value="1"/>
</dbReference>
<proteinExistence type="inferred from homology"/>
<dbReference type="SUPFAM" id="SSF52540">
    <property type="entry name" value="P-loop containing nucleoside triphosphate hydrolases"/>
    <property type="match status" value="1"/>
</dbReference>
<reference evidence="8 9" key="1">
    <citation type="submission" date="2017-11" db="EMBL/GenBank/DDBJ databases">
        <title>Genome sequence of Entomoplasma freundtii BARC 318 (ATCC 51999).</title>
        <authorList>
            <person name="Lo W.-S."/>
            <person name="Gasparich G.E."/>
            <person name="Kuo C.-H."/>
        </authorList>
    </citation>
    <scope>NUCLEOTIDE SEQUENCE [LARGE SCALE GENOMIC DNA]</scope>
    <source>
        <strain evidence="8 9">BARC 318</strain>
    </source>
</reference>
<evidence type="ECO:0000256" key="7">
    <source>
        <dbReference type="ARBA" id="ARBA00023136"/>
    </source>
</evidence>
<gene>
    <name evidence="8" type="ORF">EFREU_v1c03880</name>
</gene>
<dbReference type="OrthoDB" id="9763744at2"/>
<accession>A0A2K8NRL9</accession>
<dbReference type="GO" id="GO:0005886">
    <property type="term" value="C:plasma membrane"/>
    <property type="evidence" value="ECO:0007669"/>
    <property type="project" value="UniProtKB-SubCell"/>
</dbReference>
<keyword evidence="4" id="KW-0547">Nucleotide-binding</keyword>
<dbReference type="PROSITE" id="PS50929">
    <property type="entry name" value="ABC_TM1F"/>
    <property type="match status" value="1"/>
</dbReference>
<evidence type="ECO:0000256" key="5">
    <source>
        <dbReference type="ARBA" id="ARBA00022840"/>
    </source>
</evidence>
<dbReference type="KEGG" id="efr:EFREU_v1c03880"/>
<dbReference type="CDD" id="cd03249">
    <property type="entry name" value="ABC_MTABC3_MDL1_MDL2"/>
    <property type="match status" value="1"/>
</dbReference>
<evidence type="ECO:0000313" key="8">
    <source>
        <dbReference type="EMBL" id="ATZ16414.1"/>
    </source>
</evidence>
<organism evidence="8 9">
    <name type="scientific">Entomoplasma freundtii</name>
    <dbReference type="NCBI Taxonomy" id="74700"/>
    <lineage>
        <taxon>Bacteria</taxon>
        <taxon>Bacillati</taxon>
        <taxon>Mycoplasmatota</taxon>
        <taxon>Mollicutes</taxon>
        <taxon>Entomoplasmatales</taxon>
        <taxon>Entomoplasmataceae</taxon>
        <taxon>Entomoplasma</taxon>
    </lineage>
</organism>
<keyword evidence="3" id="KW-0812">Transmembrane</keyword>
<comment type="subcellular location">
    <subcellularLocation>
        <location evidence="1">Cell membrane</location>
        <topology evidence="1">Multi-pass membrane protein</topology>
    </subcellularLocation>
</comment>
<dbReference type="Pfam" id="PF00005">
    <property type="entry name" value="ABC_tran"/>
    <property type="match status" value="1"/>
</dbReference>
<dbReference type="InterPro" id="IPR027417">
    <property type="entry name" value="P-loop_NTPase"/>
</dbReference>
<dbReference type="FunFam" id="3.40.50.300:FF:000218">
    <property type="entry name" value="Multidrug ABC transporter ATP-binding protein"/>
    <property type="match status" value="1"/>
</dbReference>
<dbReference type="InterPro" id="IPR039421">
    <property type="entry name" value="Type_1_exporter"/>
</dbReference>
<evidence type="ECO:0000256" key="6">
    <source>
        <dbReference type="ARBA" id="ARBA00022989"/>
    </source>
</evidence>
<dbReference type="PROSITE" id="PS00211">
    <property type="entry name" value="ABC_TRANSPORTER_1"/>
    <property type="match status" value="1"/>
</dbReference>
<dbReference type="EMBL" id="CP024962">
    <property type="protein sequence ID" value="ATZ16414.1"/>
    <property type="molecule type" value="Genomic_DNA"/>
</dbReference>
<dbReference type="InterPro" id="IPR017871">
    <property type="entry name" value="ABC_transporter-like_CS"/>
</dbReference>
<comment type="similarity">
    <text evidence="2">Belongs to the ABC transporter superfamily.</text>
</comment>
<keyword evidence="5 8" id="KW-0067">ATP-binding</keyword>
<evidence type="ECO:0000256" key="4">
    <source>
        <dbReference type="ARBA" id="ARBA00022741"/>
    </source>
</evidence>
<sequence length="633" mass="70469">MKAKKYDTESKLSQDELAEIKADMSREKEGSFVDLIWRYAKKYWVRSVVILVAITIAAISVAITPVITQELMKVAGNIIDPPVGPGQPPLPPGDLSSTTTGTWGMTWKQLVGLAIGAAVVDAVFVFISQYLAAMLGKQIEIDLRNEAVEKLIEEDMSYYSNKKIGDILTKVVSDTQIVGDQVAIVPVTFLNAVMTLIISLIMMFVVEWRLTLITIAVFAIVALGMGLSFAPLRKLNMKLRRTVTSLNGDVIDRINTIKLIKANGTERYEEERFNQLHKKFYDQAYDFNLAQALLITFLFVGINSVQVVVTIAAGLIYQNNTKELAVLVPTFIVSVQILIGPIMSLVRVMVGVLQASTSSRRMHAILTAPVLFNNRYRSQDGIDIKSLYGNIIFKDVEFAYPEKPHQIVFPKFNFTFEQGKSYAFVGETGSGKSTVSKLLLRFYDPTRGEILINNNINLKDVNLSSYLDHVGYVEQEPAIILGTVYDNIRYAKRDATDAQIIAASKKAKLHDLVMSWPDGYNTILGERGFMLSGGQKQRLVIARIFLKDPQLLILDEATSALDNIVEKEIQEQLDELMVGRTSITIAHRLSTIKNSNLILVLAPGKGVVEKGTFNELKNRPGLFQNLYEAGKTE</sequence>
<dbReference type="PANTHER" id="PTHR43394">
    <property type="entry name" value="ATP-DEPENDENT PERMEASE MDL1, MITOCHONDRIAL"/>
    <property type="match status" value="1"/>
</dbReference>
<dbReference type="GO" id="GO:0015421">
    <property type="term" value="F:ABC-type oligopeptide transporter activity"/>
    <property type="evidence" value="ECO:0007669"/>
    <property type="project" value="TreeGrafter"/>
</dbReference>
<evidence type="ECO:0000313" key="9">
    <source>
        <dbReference type="Proteomes" id="UP000232222"/>
    </source>
</evidence>
<dbReference type="CDD" id="cd07346">
    <property type="entry name" value="ABC_6TM_exporters"/>
    <property type="match status" value="1"/>
</dbReference>